<gene>
    <name evidence="2" type="ORF">Lspi_2870</name>
</gene>
<dbReference type="InterPro" id="IPR010331">
    <property type="entry name" value="ExoD"/>
</dbReference>
<feature type="transmembrane region" description="Helical" evidence="1">
    <location>
        <begin position="139"/>
        <end position="166"/>
    </location>
</feature>
<dbReference type="PATRIC" id="fig|452.5.peg.3175"/>
<evidence type="ECO:0000256" key="1">
    <source>
        <dbReference type="SAM" id="Phobius"/>
    </source>
</evidence>
<reference evidence="2 3" key="1">
    <citation type="submission" date="2015-11" db="EMBL/GenBank/DDBJ databases">
        <title>Genomic analysis of 38 Legionella species identifies large and diverse effector repertoires.</title>
        <authorList>
            <person name="Burstein D."/>
            <person name="Amaro F."/>
            <person name="Zusman T."/>
            <person name="Lifshitz Z."/>
            <person name="Cohen O."/>
            <person name="Gilbert J.A."/>
            <person name="Pupko T."/>
            <person name="Shuman H.A."/>
            <person name="Segal G."/>
        </authorList>
    </citation>
    <scope>NUCLEOTIDE SEQUENCE [LARGE SCALE GENOMIC DNA]</scope>
    <source>
        <strain evidence="2 3">Mt.St.Helens-9</strain>
    </source>
</reference>
<feature type="transmembrane region" description="Helical" evidence="1">
    <location>
        <begin position="173"/>
        <end position="201"/>
    </location>
</feature>
<evidence type="ECO:0000313" key="3">
    <source>
        <dbReference type="Proteomes" id="UP000054877"/>
    </source>
</evidence>
<protein>
    <submittedName>
        <fullName evidence="2">Proton transporter</fullName>
    </submittedName>
</protein>
<organism evidence="2 3">
    <name type="scientific">Legionella spiritensis</name>
    <dbReference type="NCBI Taxonomy" id="452"/>
    <lineage>
        <taxon>Bacteria</taxon>
        <taxon>Pseudomonadati</taxon>
        <taxon>Pseudomonadota</taxon>
        <taxon>Gammaproteobacteria</taxon>
        <taxon>Legionellales</taxon>
        <taxon>Legionellaceae</taxon>
        <taxon>Legionella</taxon>
    </lineage>
</organism>
<evidence type="ECO:0000313" key="2">
    <source>
        <dbReference type="EMBL" id="KTD61250.1"/>
    </source>
</evidence>
<keyword evidence="1" id="KW-1133">Transmembrane helix</keyword>
<keyword evidence="1" id="KW-0812">Transmembrane</keyword>
<dbReference type="Pfam" id="PF06055">
    <property type="entry name" value="ExoD"/>
    <property type="match status" value="1"/>
</dbReference>
<dbReference type="RefSeq" id="WP_231950639.1">
    <property type="nucleotide sequence ID" value="NZ_CAAAII010000004.1"/>
</dbReference>
<feature type="transmembrane region" description="Helical" evidence="1">
    <location>
        <begin position="57"/>
        <end position="80"/>
    </location>
</feature>
<dbReference type="Proteomes" id="UP000054877">
    <property type="component" value="Unassembled WGS sequence"/>
</dbReference>
<dbReference type="PANTHER" id="PTHR41795">
    <property type="entry name" value="EXOPOLYSACCHARIDE SYNTHESIS PROTEIN"/>
    <property type="match status" value="1"/>
</dbReference>
<keyword evidence="3" id="KW-1185">Reference proteome</keyword>
<comment type="caution">
    <text evidence="2">The sequence shown here is derived from an EMBL/GenBank/DDBJ whole genome shotgun (WGS) entry which is preliminary data.</text>
</comment>
<name>A0A0W0YWL8_LEGSP</name>
<feature type="transmembrane region" description="Helical" evidence="1">
    <location>
        <begin position="33"/>
        <end position="51"/>
    </location>
</feature>
<proteinExistence type="predicted"/>
<dbReference type="STRING" id="452.Lspi_2870"/>
<dbReference type="AlphaFoldDB" id="A0A0W0YWL8"/>
<feature type="transmembrane region" description="Helical" evidence="1">
    <location>
        <begin position="101"/>
        <end position="119"/>
    </location>
</feature>
<accession>A0A0W0YWL8</accession>
<dbReference type="EMBL" id="LNYX01000034">
    <property type="protein sequence ID" value="KTD61250.1"/>
    <property type="molecule type" value="Genomic_DNA"/>
</dbReference>
<dbReference type="PANTHER" id="PTHR41795:SF1">
    <property type="entry name" value="EXOPOLYSACCHARIDE SYNTHESIS PROTEIN"/>
    <property type="match status" value="1"/>
</dbReference>
<keyword evidence="1" id="KW-0472">Membrane</keyword>
<sequence>MIVKQTRQTSIARLLKEITKNPPSDTHLTYRQLVNLFGEQALGLMTILFALPTALPLSVIPGVSFIFALPVLFISLHLILGKQALWLPKFLARRTIATPKLLLVIHKTLPYLIYAERYLKPRWWFFSQPVMERLHGVILLFLALLLLLPIPLSNFIFSVLIILFGLGIAEKDGVFLVLAYLGFFLYVFFLTTLTRGIIALFSF</sequence>
<dbReference type="PIRSF" id="PIRSF033239">
    <property type="entry name" value="ExoD"/>
    <property type="match status" value="1"/>
</dbReference>